<evidence type="ECO:0000313" key="3">
    <source>
        <dbReference type="Proteomes" id="UP000570595"/>
    </source>
</evidence>
<gene>
    <name evidence="2" type="ORF">FOZ61_007552</name>
</gene>
<protein>
    <submittedName>
        <fullName evidence="2">Uncharacterized protein</fullName>
    </submittedName>
</protein>
<dbReference type="AlphaFoldDB" id="A0A7J6L8I1"/>
<proteinExistence type="predicted"/>
<sequence length="71" mass="8249">MKSLYVLELPVVDERESAKAVHDANLSARQKEDARNRERKSGNQKWEKNYEVSDMLRLTRASCEKPTSQIN</sequence>
<organism evidence="2 3">
    <name type="scientific">Perkinsus olseni</name>
    <name type="common">Perkinsus atlanticus</name>
    <dbReference type="NCBI Taxonomy" id="32597"/>
    <lineage>
        <taxon>Eukaryota</taxon>
        <taxon>Sar</taxon>
        <taxon>Alveolata</taxon>
        <taxon>Perkinsozoa</taxon>
        <taxon>Perkinsea</taxon>
        <taxon>Perkinsida</taxon>
        <taxon>Perkinsidae</taxon>
        <taxon>Perkinsus</taxon>
    </lineage>
</organism>
<comment type="caution">
    <text evidence="2">The sequence shown here is derived from an EMBL/GenBank/DDBJ whole genome shotgun (WGS) entry which is preliminary data.</text>
</comment>
<feature type="compositionally biased region" description="Basic and acidic residues" evidence="1">
    <location>
        <begin position="29"/>
        <end position="48"/>
    </location>
</feature>
<accession>A0A7J6L8I1</accession>
<dbReference type="EMBL" id="JABAHT010000463">
    <property type="protein sequence ID" value="KAF4655491.1"/>
    <property type="molecule type" value="Genomic_DNA"/>
</dbReference>
<dbReference type="Proteomes" id="UP000570595">
    <property type="component" value="Unassembled WGS sequence"/>
</dbReference>
<reference evidence="2 3" key="1">
    <citation type="submission" date="2020-04" db="EMBL/GenBank/DDBJ databases">
        <title>Perkinsus olseni comparative genomics.</title>
        <authorList>
            <person name="Bogema D.R."/>
        </authorList>
    </citation>
    <scope>NUCLEOTIDE SEQUENCE [LARGE SCALE GENOMIC DNA]</scope>
    <source>
        <strain evidence="2">ATCC PRA-179</strain>
    </source>
</reference>
<name>A0A7J6L8I1_PEROL</name>
<feature type="region of interest" description="Disordered" evidence="1">
    <location>
        <begin position="16"/>
        <end position="48"/>
    </location>
</feature>
<evidence type="ECO:0000313" key="2">
    <source>
        <dbReference type="EMBL" id="KAF4655491.1"/>
    </source>
</evidence>
<evidence type="ECO:0000256" key="1">
    <source>
        <dbReference type="SAM" id="MobiDB-lite"/>
    </source>
</evidence>